<feature type="transmembrane region" description="Helical" evidence="6">
    <location>
        <begin position="111"/>
        <end position="130"/>
    </location>
</feature>
<evidence type="ECO:0000313" key="7">
    <source>
        <dbReference type="EMBL" id="NYI04319.1"/>
    </source>
</evidence>
<keyword evidence="4 6" id="KW-1133">Transmembrane helix</keyword>
<proteinExistence type="predicted"/>
<keyword evidence="8" id="KW-1185">Reference proteome</keyword>
<accession>A0A852ZPM6</accession>
<comment type="subcellular location">
    <subcellularLocation>
        <location evidence="1">Cell membrane</location>
        <topology evidence="1">Multi-pass membrane protein</topology>
    </subcellularLocation>
</comment>
<dbReference type="Proteomes" id="UP000567795">
    <property type="component" value="Unassembled WGS sequence"/>
</dbReference>
<evidence type="ECO:0000256" key="3">
    <source>
        <dbReference type="ARBA" id="ARBA00022692"/>
    </source>
</evidence>
<gene>
    <name evidence="7" type="ORF">FHU37_001262</name>
</gene>
<dbReference type="InterPro" id="IPR019108">
    <property type="entry name" value="Caa3_assmbl_CtaG-rel"/>
</dbReference>
<feature type="transmembrane region" description="Helical" evidence="6">
    <location>
        <begin position="73"/>
        <end position="91"/>
    </location>
</feature>
<keyword evidence="5 6" id="KW-0472">Membrane</keyword>
<evidence type="ECO:0000256" key="5">
    <source>
        <dbReference type="ARBA" id="ARBA00023136"/>
    </source>
</evidence>
<evidence type="ECO:0000256" key="1">
    <source>
        <dbReference type="ARBA" id="ARBA00004651"/>
    </source>
</evidence>
<keyword evidence="2" id="KW-1003">Cell membrane</keyword>
<protein>
    <submittedName>
        <fullName evidence="7">Cytochrome c oxidase assembly factor CtaG</fullName>
    </submittedName>
</protein>
<feature type="transmembrane region" description="Helical" evidence="6">
    <location>
        <begin position="231"/>
        <end position="252"/>
    </location>
</feature>
<name>A0A852ZPM6_9ACTN</name>
<sequence>MVDAVAATLLAAGDHGGHGGHQSADLPPWTLERLLAWSPDAFFLVLCGALLAVYLAAVLRLRRRGDRWPVGRTISWTVGQLLVVFTMNTGMNDYGMVMFSVHMVQHMVLSMIAPIFLVLGAPTTLALRALRPAPRGRRGPREVLLAVLHSRYAAVLTAAPVTIAFFILNLYGLYLTPVFDWMMASYWGHVLMMAHFVAVGYVFFWPIIGIDPGPRRSGYLMRMLELFMGMPFHAFFGIAVMMGSTLIVDSFASPPASLGIDPLADQTAGGGIAWAFSEVPSVIVLLALLVQWRRAEDRQARRKDRAADRDGDAELAAYNAYLASLAARDQAVSR</sequence>
<organism evidence="7 8">
    <name type="scientific">Allostreptomyces psammosilenae</name>
    <dbReference type="NCBI Taxonomy" id="1892865"/>
    <lineage>
        <taxon>Bacteria</taxon>
        <taxon>Bacillati</taxon>
        <taxon>Actinomycetota</taxon>
        <taxon>Actinomycetes</taxon>
        <taxon>Kitasatosporales</taxon>
        <taxon>Streptomycetaceae</taxon>
        <taxon>Allostreptomyces</taxon>
    </lineage>
</organism>
<evidence type="ECO:0000313" key="8">
    <source>
        <dbReference type="Proteomes" id="UP000567795"/>
    </source>
</evidence>
<feature type="transmembrane region" description="Helical" evidence="6">
    <location>
        <begin position="43"/>
        <end position="61"/>
    </location>
</feature>
<evidence type="ECO:0000256" key="6">
    <source>
        <dbReference type="SAM" id="Phobius"/>
    </source>
</evidence>
<feature type="transmembrane region" description="Helical" evidence="6">
    <location>
        <begin position="272"/>
        <end position="292"/>
    </location>
</feature>
<evidence type="ECO:0000256" key="4">
    <source>
        <dbReference type="ARBA" id="ARBA00022989"/>
    </source>
</evidence>
<dbReference type="AlphaFoldDB" id="A0A852ZPM6"/>
<evidence type="ECO:0000256" key="2">
    <source>
        <dbReference type="ARBA" id="ARBA00022475"/>
    </source>
</evidence>
<feature type="transmembrane region" description="Helical" evidence="6">
    <location>
        <begin position="151"/>
        <end position="174"/>
    </location>
</feature>
<dbReference type="Pfam" id="PF09678">
    <property type="entry name" value="Caa3_CtaG"/>
    <property type="match status" value="1"/>
</dbReference>
<feature type="transmembrane region" description="Helical" evidence="6">
    <location>
        <begin position="186"/>
        <end position="210"/>
    </location>
</feature>
<dbReference type="RefSeq" id="WP_179813229.1">
    <property type="nucleotide sequence ID" value="NZ_JACBZD010000001.1"/>
</dbReference>
<comment type="caution">
    <text evidence="7">The sequence shown here is derived from an EMBL/GenBank/DDBJ whole genome shotgun (WGS) entry which is preliminary data.</text>
</comment>
<keyword evidence="3 6" id="KW-0812">Transmembrane</keyword>
<dbReference type="GO" id="GO:0005886">
    <property type="term" value="C:plasma membrane"/>
    <property type="evidence" value="ECO:0007669"/>
    <property type="project" value="UniProtKB-SubCell"/>
</dbReference>
<dbReference type="EMBL" id="JACBZD010000001">
    <property type="protein sequence ID" value="NYI04319.1"/>
    <property type="molecule type" value="Genomic_DNA"/>
</dbReference>
<reference evidence="7 8" key="1">
    <citation type="submission" date="2020-07" db="EMBL/GenBank/DDBJ databases">
        <title>Sequencing the genomes of 1000 actinobacteria strains.</title>
        <authorList>
            <person name="Klenk H.-P."/>
        </authorList>
    </citation>
    <scope>NUCLEOTIDE SEQUENCE [LARGE SCALE GENOMIC DNA]</scope>
    <source>
        <strain evidence="7 8">DSM 42178</strain>
    </source>
</reference>